<evidence type="ECO:0000256" key="2">
    <source>
        <dbReference type="SAM" id="MobiDB-lite"/>
    </source>
</evidence>
<dbReference type="Proteomes" id="UP000663760">
    <property type="component" value="Chromosome 18"/>
</dbReference>
<dbReference type="GO" id="GO:0003680">
    <property type="term" value="F:minor groove of adenine-thymine-rich DNA binding"/>
    <property type="evidence" value="ECO:0007669"/>
    <property type="project" value="InterPro"/>
</dbReference>
<proteinExistence type="predicted"/>
<sequence length="335" mass="34968">MDPVGASIQGTHLPPPFHTREFHHHLSLHHHLQLRHQQLQQHQQQPNSDDDTGGAATTGLNRGLKREHDDNPLPDGATNNSSTSNNENNNNSNNNGGGEGSSGDGGGGGEFARRTRGRPAGSKNKPKPPIIITRDSPNALRTHLMEIASGCDVGETVAAFARRRQRGVCVLSGSGTVTNVTLRQPASPGAVVKLHGSFEILSLSGSFLPPPAPLDATGFAVYLSGGQGQVIGGSVVGALISSGPVVLLAASFGTAAYERLPLDDGDEPLVGPLESPAGLVAPPLPPPPLSQHQQQLSPDVNTMLFQSLPPNLLSRVQVPPEVYPWASGGAARPSY</sequence>
<dbReference type="PANTHER" id="PTHR31100:SF15">
    <property type="entry name" value="AT-HOOK MOTIF NUCLEAR-LOCALIZED PROTEIN 24-RELATED"/>
    <property type="match status" value="1"/>
</dbReference>
<feature type="compositionally biased region" description="Gly residues" evidence="2">
    <location>
        <begin position="95"/>
        <end position="110"/>
    </location>
</feature>
<dbReference type="GO" id="GO:0003700">
    <property type="term" value="F:DNA-binding transcription factor activity"/>
    <property type="evidence" value="ECO:0007669"/>
    <property type="project" value="TreeGrafter"/>
</dbReference>
<gene>
    <name evidence="4" type="ORF">SI8410_18021534</name>
</gene>
<organism evidence="4 5">
    <name type="scientific">Spirodela intermedia</name>
    <name type="common">Intermediate duckweed</name>
    <dbReference type="NCBI Taxonomy" id="51605"/>
    <lineage>
        <taxon>Eukaryota</taxon>
        <taxon>Viridiplantae</taxon>
        <taxon>Streptophyta</taxon>
        <taxon>Embryophyta</taxon>
        <taxon>Tracheophyta</taxon>
        <taxon>Spermatophyta</taxon>
        <taxon>Magnoliopsida</taxon>
        <taxon>Liliopsida</taxon>
        <taxon>Araceae</taxon>
        <taxon>Lemnoideae</taxon>
        <taxon>Spirodela</taxon>
    </lineage>
</organism>
<dbReference type="AlphaFoldDB" id="A0A7I8LML2"/>
<dbReference type="Pfam" id="PF03479">
    <property type="entry name" value="PCC"/>
    <property type="match status" value="1"/>
</dbReference>
<evidence type="ECO:0000313" key="4">
    <source>
        <dbReference type="EMBL" id="CAA7410856.1"/>
    </source>
</evidence>
<accession>A0A7I8LML2</accession>
<evidence type="ECO:0000256" key="1">
    <source>
        <dbReference type="ARBA" id="ARBA00004123"/>
    </source>
</evidence>
<protein>
    <recommendedName>
        <fullName evidence="3">PPC domain-containing protein</fullName>
    </recommendedName>
</protein>
<name>A0A7I8LML2_SPIIN</name>
<evidence type="ECO:0000313" key="5">
    <source>
        <dbReference type="Proteomes" id="UP000663760"/>
    </source>
</evidence>
<feature type="compositionally biased region" description="Low complexity" evidence="2">
    <location>
        <begin position="75"/>
        <end position="94"/>
    </location>
</feature>
<feature type="region of interest" description="Disordered" evidence="2">
    <location>
        <begin position="267"/>
        <end position="296"/>
    </location>
</feature>
<feature type="domain" description="PPC" evidence="3">
    <location>
        <begin position="137"/>
        <end position="277"/>
    </location>
</feature>
<feature type="compositionally biased region" description="Basic residues" evidence="2">
    <location>
        <begin position="25"/>
        <end position="34"/>
    </location>
</feature>
<dbReference type="InterPro" id="IPR005175">
    <property type="entry name" value="PPC_dom"/>
</dbReference>
<feature type="region of interest" description="Disordered" evidence="2">
    <location>
        <begin position="25"/>
        <end position="137"/>
    </location>
</feature>
<dbReference type="EMBL" id="LR746281">
    <property type="protein sequence ID" value="CAA7410856.1"/>
    <property type="molecule type" value="Genomic_DNA"/>
</dbReference>
<reference evidence="4" key="1">
    <citation type="submission" date="2020-02" db="EMBL/GenBank/DDBJ databases">
        <authorList>
            <person name="Scholz U."/>
            <person name="Mascher M."/>
            <person name="Fiebig A."/>
        </authorList>
    </citation>
    <scope>NUCLEOTIDE SEQUENCE</scope>
</reference>
<keyword evidence="5" id="KW-1185">Reference proteome</keyword>
<dbReference type="Gene3D" id="3.30.1330.80">
    <property type="entry name" value="Hypothetical protein, similar to alpha- acetolactate decarboxylase, domain 2"/>
    <property type="match status" value="1"/>
</dbReference>
<dbReference type="CDD" id="cd11378">
    <property type="entry name" value="DUF296"/>
    <property type="match status" value="1"/>
</dbReference>
<dbReference type="InterPro" id="IPR014476">
    <property type="entry name" value="AHL15-29"/>
</dbReference>
<dbReference type="GO" id="GO:0010228">
    <property type="term" value="P:vegetative to reproductive phase transition of meristem"/>
    <property type="evidence" value="ECO:0007669"/>
    <property type="project" value="TreeGrafter"/>
</dbReference>
<dbReference type="OrthoDB" id="780035at2759"/>
<dbReference type="GO" id="GO:0005634">
    <property type="term" value="C:nucleus"/>
    <property type="evidence" value="ECO:0007669"/>
    <property type="project" value="UniProtKB-SubCell"/>
</dbReference>
<dbReference type="SUPFAM" id="SSF117856">
    <property type="entry name" value="AF0104/ALDC/Ptd012-like"/>
    <property type="match status" value="1"/>
</dbReference>
<dbReference type="PANTHER" id="PTHR31100">
    <property type="entry name" value="AT-HOOK MOTIF NUCLEAR-LOCALIZED PROTEIN 15"/>
    <property type="match status" value="1"/>
</dbReference>
<dbReference type="PROSITE" id="PS51742">
    <property type="entry name" value="PPC"/>
    <property type="match status" value="1"/>
</dbReference>
<evidence type="ECO:0000259" key="3">
    <source>
        <dbReference type="PROSITE" id="PS51742"/>
    </source>
</evidence>
<feature type="compositionally biased region" description="Low complexity" evidence="2">
    <location>
        <begin position="35"/>
        <end position="45"/>
    </location>
</feature>
<dbReference type="FunFam" id="3.30.1330.80:FF:000001">
    <property type="entry name" value="AT-hook motif nuclear-localized protein"/>
    <property type="match status" value="1"/>
</dbReference>
<comment type="subcellular location">
    <subcellularLocation>
        <location evidence="1">Nucleus</location>
    </subcellularLocation>
</comment>